<dbReference type="PANTHER" id="PTHR10907:SF47">
    <property type="entry name" value="REGUCALCIN"/>
    <property type="match status" value="1"/>
</dbReference>
<dbReference type="InterPro" id="IPR005511">
    <property type="entry name" value="SMP-30"/>
</dbReference>
<feature type="binding site" evidence="3">
    <location>
        <position position="139"/>
    </location>
    <ligand>
        <name>a divalent metal cation</name>
        <dbReference type="ChEBI" id="CHEBI:60240"/>
    </ligand>
</feature>
<dbReference type="AlphaFoldDB" id="A0A8G2FVH0"/>
<name>A0A8G2FVH0_PICTO</name>
<feature type="binding site" evidence="3">
    <location>
        <position position="189"/>
    </location>
    <ligand>
        <name>a divalent metal cation</name>
        <dbReference type="ChEBI" id="CHEBI:60240"/>
    </ligand>
</feature>
<feature type="binding site" evidence="3">
    <location>
        <position position="12"/>
    </location>
    <ligand>
        <name>a divalent metal cation</name>
        <dbReference type="ChEBI" id="CHEBI:60240"/>
    </ligand>
</feature>
<sequence>MELNIEPQRLGESPIYIRELDTFLWVDILNGDIFSYNGNAKMEMHVNDMITSISPYKGTEVIASLRDRIAIIDWKNKITNTLLKLDFPENIRFNDGRCDARGRFFIGTMDMNEKEPLGALYKFSGRKLERVLDNVTISNGIAWSLDSRFMYYIDSPRKSVQVFDYDLSMGRITRHLYDIDLKNYSGVPDGMAIDINNNLWVAIHGSSLISVIDPAKNEILNEVKIAAKKVTSCTFGSVNMDKLFVTSAYDGTGGIPFIIDTDSRGVELNRYIP</sequence>
<evidence type="ECO:0000256" key="3">
    <source>
        <dbReference type="PIRSR" id="PIRSR605511-2"/>
    </source>
</evidence>
<reference evidence="5 6" key="1">
    <citation type="submission" date="2017-04" db="EMBL/GenBank/DDBJ databases">
        <authorList>
            <person name="Varghese N."/>
            <person name="Submissions S."/>
        </authorList>
    </citation>
    <scope>NUCLEOTIDE SEQUENCE [LARGE SCALE GENOMIC DNA]</scope>
    <source>
        <strain evidence="5 6">DSM 9789</strain>
    </source>
</reference>
<dbReference type="InterPro" id="IPR011042">
    <property type="entry name" value="6-blade_b-propeller_TolB-like"/>
</dbReference>
<dbReference type="Proteomes" id="UP000192315">
    <property type="component" value="Unassembled WGS sequence"/>
</dbReference>
<keyword evidence="3" id="KW-0862">Zinc</keyword>
<dbReference type="PANTHER" id="PTHR10907">
    <property type="entry name" value="REGUCALCIN"/>
    <property type="match status" value="1"/>
</dbReference>
<keyword evidence="3" id="KW-0479">Metal-binding</keyword>
<dbReference type="GO" id="GO:0019853">
    <property type="term" value="P:L-ascorbic acid biosynthetic process"/>
    <property type="evidence" value="ECO:0007669"/>
    <property type="project" value="TreeGrafter"/>
</dbReference>
<protein>
    <submittedName>
        <fullName evidence="5">Gluconolactonase</fullName>
    </submittedName>
</protein>
<evidence type="ECO:0000256" key="2">
    <source>
        <dbReference type="PIRSR" id="PIRSR605511-1"/>
    </source>
</evidence>
<dbReference type="EMBL" id="FWYE01000001">
    <property type="protein sequence ID" value="SMD30199.1"/>
    <property type="molecule type" value="Genomic_DNA"/>
</dbReference>
<gene>
    <name evidence="5" type="ORF">SAMN02745355_0062</name>
</gene>
<dbReference type="SUPFAM" id="SSF63829">
    <property type="entry name" value="Calcium-dependent phosphotriesterase"/>
    <property type="match status" value="1"/>
</dbReference>
<dbReference type="GO" id="GO:0004341">
    <property type="term" value="F:gluconolactonase activity"/>
    <property type="evidence" value="ECO:0007669"/>
    <property type="project" value="TreeGrafter"/>
</dbReference>
<proteinExistence type="inferred from homology"/>
<comment type="caution">
    <text evidence="5">The sequence shown here is derived from an EMBL/GenBank/DDBJ whole genome shotgun (WGS) entry which is preliminary data.</text>
</comment>
<evidence type="ECO:0000259" key="4">
    <source>
        <dbReference type="Pfam" id="PF08450"/>
    </source>
</evidence>
<dbReference type="Pfam" id="PF08450">
    <property type="entry name" value="SGL"/>
    <property type="match status" value="1"/>
</dbReference>
<feature type="binding site" evidence="3">
    <location>
        <position position="94"/>
    </location>
    <ligand>
        <name>substrate</name>
    </ligand>
</feature>
<dbReference type="GO" id="GO:0005509">
    <property type="term" value="F:calcium ion binding"/>
    <property type="evidence" value="ECO:0007669"/>
    <property type="project" value="TreeGrafter"/>
</dbReference>
<keyword evidence="6" id="KW-1185">Reference proteome</keyword>
<feature type="domain" description="SMP-30/Gluconolactonase/LRE-like region" evidence="4">
    <location>
        <begin position="10"/>
        <end position="248"/>
    </location>
</feature>
<dbReference type="RefSeq" id="WP_084272271.1">
    <property type="nucleotide sequence ID" value="NZ_FWYE01000001.1"/>
</dbReference>
<comment type="similarity">
    <text evidence="1">Belongs to the SMP-30/CGR1 family.</text>
</comment>
<accession>A0A8G2FVH0</accession>
<evidence type="ECO:0000313" key="6">
    <source>
        <dbReference type="Proteomes" id="UP000192315"/>
    </source>
</evidence>
<dbReference type="Gene3D" id="2.120.10.30">
    <property type="entry name" value="TolB, C-terminal domain"/>
    <property type="match status" value="1"/>
</dbReference>
<comment type="cofactor">
    <cofactor evidence="3">
        <name>Zn(2+)</name>
        <dbReference type="ChEBI" id="CHEBI:29105"/>
    </cofactor>
    <text evidence="3">Binds 1 divalent metal cation per subunit.</text>
</comment>
<dbReference type="InterPro" id="IPR013658">
    <property type="entry name" value="SGL"/>
</dbReference>
<evidence type="ECO:0000256" key="1">
    <source>
        <dbReference type="ARBA" id="ARBA00008853"/>
    </source>
</evidence>
<dbReference type="PRINTS" id="PR01790">
    <property type="entry name" value="SMP30FAMILY"/>
</dbReference>
<organism evidence="5 6">
    <name type="scientific">Picrophilus torridus (strain ATCC 700027 / DSM 9790 / JCM 10055 / NBRC 100828 / KAW 2/3)</name>
    <dbReference type="NCBI Taxonomy" id="1122961"/>
    <lineage>
        <taxon>Archaea</taxon>
        <taxon>Methanobacteriati</taxon>
        <taxon>Thermoplasmatota</taxon>
        <taxon>Thermoplasmata</taxon>
        <taxon>Thermoplasmatales</taxon>
        <taxon>Picrophilaceae</taxon>
        <taxon>Picrophilus</taxon>
    </lineage>
</organism>
<feature type="binding site" evidence="3">
    <location>
        <position position="92"/>
    </location>
    <ligand>
        <name>substrate</name>
    </ligand>
</feature>
<evidence type="ECO:0000313" key="5">
    <source>
        <dbReference type="EMBL" id="SMD30199.1"/>
    </source>
</evidence>
<feature type="active site" description="Proton donor/acceptor" evidence="2">
    <location>
        <position position="189"/>
    </location>
</feature>